<evidence type="ECO:0000256" key="4">
    <source>
        <dbReference type="ARBA" id="ARBA00023163"/>
    </source>
</evidence>
<evidence type="ECO:0000313" key="6">
    <source>
        <dbReference type="EMBL" id="EDN57659.1"/>
    </source>
</evidence>
<dbReference type="Pfam" id="PF00126">
    <property type="entry name" value="HTH_1"/>
    <property type="match status" value="1"/>
</dbReference>
<organism evidence="6 7">
    <name type="scientific">Vibrio antiquarius (strain Ex25)</name>
    <dbReference type="NCBI Taxonomy" id="150340"/>
    <lineage>
        <taxon>Bacteria</taxon>
        <taxon>Pseudomonadati</taxon>
        <taxon>Pseudomonadota</taxon>
        <taxon>Gammaproteobacteria</taxon>
        <taxon>Vibrionales</taxon>
        <taxon>Vibrionaceae</taxon>
        <taxon>Vibrio</taxon>
        <taxon>Vibrio diabolicus subgroup</taxon>
    </lineage>
</organism>
<evidence type="ECO:0000259" key="5">
    <source>
        <dbReference type="PROSITE" id="PS50931"/>
    </source>
</evidence>
<dbReference type="InterPro" id="IPR036388">
    <property type="entry name" value="WH-like_DNA-bd_sf"/>
</dbReference>
<dbReference type="InterPro" id="IPR005119">
    <property type="entry name" value="LysR_subst-bd"/>
</dbReference>
<proteinExistence type="inferred from homology"/>
<keyword evidence="2" id="KW-0805">Transcription regulation</keyword>
<sequence>MTSIDVLHTFIRVVSFFSLPFVNNRYKLHTAFRKTIGSRMRSNLISGLCLFSQVAEHSSFTGAAKFLHLTTGAVSQQIIHLEELLGFTLFERHSRGIRLTAKGTQLHQATQFHFSELSKLLDELKVEKHTNEIRLKLTPSFAFKWLVPKLESFHHENPDIQVQIFAEGALVNSEIKDYDVAIDYGLHPYRNANAELILDEQLLPVMSPKYLEDHGWLKAPFYEQESLMSVKKWQEATLLHDAMPWEKATRDYEWLYWASAMGLDFKTDVGHFFNRTDMAMSAAEAGVGIAMARMALIEDELTTERLVSPFQPVPANAGYYLIMNTRSQSTNKFRTWLLQQVANK</sequence>
<dbReference type="Proteomes" id="UP000242664">
    <property type="component" value="Unassembled WGS sequence"/>
</dbReference>
<dbReference type="SUPFAM" id="SSF53850">
    <property type="entry name" value="Periplasmic binding protein-like II"/>
    <property type="match status" value="1"/>
</dbReference>
<name>A0ABM9WW89_VIBAE</name>
<dbReference type="Gene3D" id="1.10.10.10">
    <property type="entry name" value="Winged helix-like DNA-binding domain superfamily/Winged helix DNA-binding domain"/>
    <property type="match status" value="1"/>
</dbReference>
<comment type="similarity">
    <text evidence="1">Belongs to the LysR transcriptional regulatory family.</text>
</comment>
<accession>A0ABM9WW89</accession>
<dbReference type="Pfam" id="PF03466">
    <property type="entry name" value="LysR_substrate"/>
    <property type="match status" value="1"/>
</dbReference>
<dbReference type="EMBL" id="DS267816">
    <property type="protein sequence ID" value="EDN57659.1"/>
    <property type="molecule type" value="Genomic_DNA"/>
</dbReference>
<feature type="domain" description="HTH lysR-type" evidence="5">
    <location>
        <begin position="51"/>
        <end position="100"/>
    </location>
</feature>
<dbReference type="PROSITE" id="PS50931">
    <property type="entry name" value="HTH_LYSR"/>
    <property type="match status" value="1"/>
</dbReference>
<dbReference type="InterPro" id="IPR036390">
    <property type="entry name" value="WH_DNA-bd_sf"/>
</dbReference>
<dbReference type="Gene3D" id="3.40.190.10">
    <property type="entry name" value="Periplasmic binding protein-like II"/>
    <property type="match status" value="2"/>
</dbReference>
<dbReference type="InterPro" id="IPR000847">
    <property type="entry name" value="LysR_HTH_N"/>
</dbReference>
<dbReference type="PANTHER" id="PTHR30537:SF32">
    <property type="entry name" value="HTH-TYPE TRANSCRIPTIONAL REGULATOR DSDC"/>
    <property type="match status" value="1"/>
</dbReference>
<evidence type="ECO:0000313" key="7">
    <source>
        <dbReference type="Proteomes" id="UP000242664"/>
    </source>
</evidence>
<dbReference type="SUPFAM" id="SSF46785">
    <property type="entry name" value="Winged helix' DNA-binding domain"/>
    <property type="match status" value="1"/>
</dbReference>
<reference evidence="7" key="1">
    <citation type="submission" date="2006-10" db="EMBL/GenBank/DDBJ databases">
        <authorList>
            <person name="Heidelberg J."/>
            <person name="Sebastian Y."/>
        </authorList>
    </citation>
    <scope>NUCLEOTIDE SEQUENCE [LARGE SCALE GENOMIC DNA]</scope>
    <source>
        <strain evidence="7">EX25</strain>
    </source>
</reference>
<dbReference type="PRINTS" id="PR00039">
    <property type="entry name" value="HTHLYSR"/>
</dbReference>
<dbReference type="InterPro" id="IPR058163">
    <property type="entry name" value="LysR-type_TF_proteobact-type"/>
</dbReference>
<evidence type="ECO:0000256" key="1">
    <source>
        <dbReference type="ARBA" id="ARBA00009437"/>
    </source>
</evidence>
<keyword evidence="3" id="KW-0238">DNA-binding</keyword>
<keyword evidence="4" id="KW-0804">Transcription</keyword>
<evidence type="ECO:0000256" key="2">
    <source>
        <dbReference type="ARBA" id="ARBA00023015"/>
    </source>
</evidence>
<gene>
    <name evidence="6" type="ORF">VEx25_0425</name>
</gene>
<evidence type="ECO:0000256" key="3">
    <source>
        <dbReference type="ARBA" id="ARBA00023125"/>
    </source>
</evidence>
<dbReference type="PANTHER" id="PTHR30537">
    <property type="entry name" value="HTH-TYPE TRANSCRIPTIONAL REGULATOR"/>
    <property type="match status" value="1"/>
</dbReference>
<dbReference type="CDD" id="cd08432">
    <property type="entry name" value="PBP2_GcdR_TrpI_HvrB_AmpR_like"/>
    <property type="match status" value="1"/>
</dbReference>
<protein>
    <submittedName>
        <fullName evidence="6">Transcriptional regulator</fullName>
    </submittedName>
</protein>
<keyword evidence="7" id="KW-1185">Reference proteome</keyword>